<keyword evidence="1" id="KW-1133">Transmembrane helix</keyword>
<feature type="transmembrane region" description="Helical" evidence="1">
    <location>
        <begin position="171"/>
        <end position="190"/>
    </location>
</feature>
<feature type="transmembrane region" description="Helical" evidence="1">
    <location>
        <begin position="144"/>
        <end position="165"/>
    </location>
</feature>
<feature type="transmembrane region" description="Helical" evidence="1">
    <location>
        <begin position="66"/>
        <end position="85"/>
    </location>
</feature>
<feature type="transmembrane region" description="Helical" evidence="1">
    <location>
        <begin position="210"/>
        <end position="235"/>
    </location>
</feature>
<name>A0A813M6Y3_9BILA</name>
<protein>
    <recommendedName>
        <fullName evidence="4">G-protein coupled receptors family 1 profile domain-containing protein</fullName>
    </recommendedName>
</protein>
<accession>A0A813M6Y3</accession>
<feature type="transmembrane region" description="Helical" evidence="1">
    <location>
        <begin position="304"/>
        <end position="328"/>
    </location>
</feature>
<gene>
    <name evidence="2" type="ORF">IZO911_LOCUS297</name>
</gene>
<evidence type="ECO:0008006" key="4">
    <source>
        <dbReference type="Google" id="ProtNLM"/>
    </source>
</evidence>
<dbReference type="EMBL" id="CAJNOE010000002">
    <property type="protein sequence ID" value="CAF0713054.1"/>
    <property type="molecule type" value="Genomic_DNA"/>
</dbReference>
<evidence type="ECO:0000256" key="1">
    <source>
        <dbReference type="SAM" id="Phobius"/>
    </source>
</evidence>
<feature type="transmembrane region" description="Helical" evidence="1">
    <location>
        <begin position="109"/>
        <end position="132"/>
    </location>
</feature>
<dbReference type="Proteomes" id="UP000663860">
    <property type="component" value="Unassembled WGS sequence"/>
</dbReference>
<feature type="transmembrane region" description="Helical" evidence="1">
    <location>
        <begin position="263"/>
        <end position="283"/>
    </location>
</feature>
<dbReference type="Gene3D" id="1.20.1070.10">
    <property type="entry name" value="Rhodopsin 7-helix transmembrane proteins"/>
    <property type="match status" value="1"/>
</dbReference>
<keyword evidence="1" id="KW-0472">Membrane</keyword>
<comment type="caution">
    <text evidence="2">The sequence shown here is derived from an EMBL/GenBank/DDBJ whole genome shotgun (WGS) entry which is preliminary data.</text>
</comment>
<reference evidence="2" key="1">
    <citation type="submission" date="2021-02" db="EMBL/GenBank/DDBJ databases">
        <authorList>
            <person name="Nowell W R."/>
        </authorList>
    </citation>
    <scope>NUCLEOTIDE SEQUENCE</scope>
</reference>
<sequence>MVHIILNNTSIKDGENNDTSSGTILETALSATARFWVLLIFEIPSMICCLFLLYHLCFDRTLRNTLNNHVFILILINVLLSNTSIKDGENNDTSSGTIFETALSATARFWVLLILEIPSMICCLFLLYHLCFDRTLRNTLNNHVFILILINVLLSEIIDIPNYLTFLRLNYVWPQIPINCYGMLMAWASIERHILIFHYQWLNTKMKRILIHYIPLTTIALYACIFYASCIFFPVCQPTFDYSSAWCIDPCYIQSYALSLYDLLFNITLPCLLILIVNILLFIRVFKQKQRLHQEIQWQKYKRMIIQLASCSLLFLIPEIPTVGILLAQKGGLPYGATGQFESFVFFSCYFIVLLMPFICFGSSKEIWTKMKLIMRRRHLNNFVVPQALKPFK</sequence>
<evidence type="ECO:0000313" key="2">
    <source>
        <dbReference type="EMBL" id="CAF0713054.1"/>
    </source>
</evidence>
<keyword evidence="1" id="KW-0812">Transmembrane</keyword>
<feature type="transmembrane region" description="Helical" evidence="1">
    <location>
        <begin position="344"/>
        <end position="368"/>
    </location>
</feature>
<organism evidence="2 3">
    <name type="scientific">Adineta steineri</name>
    <dbReference type="NCBI Taxonomy" id="433720"/>
    <lineage>
        <taxon>Eukaryota</taxon>
        <taxon>Metazoa</taxon>
        <taxon>Spiralia</taxon>
        <taxon>Gnathifera</taxon>
        <taxon>Rotifera</taxon>
        <taxon>Eurotatoria</taxon>
        <taxon>Bdelloidea</taxon>
        <taxon>Adinetida</taxon>
        <taxon>Adinetidae</taxon>
        <taxon>Adineta</taxon>
    </lineage>
</organism>
<dbReference type="SUPFAM" id="SSF81321">
    <property type="entry name" value="Family A G protein-coupled receptor-like"/>
    <property type="match status" value="1"/>
</dbReference>
<proteinExistence type="predicted"/>
<evidence type="ECO:0000313" key="3">
    <source>
        <dbReference type="Proteomes" id="UP000663860"/>
    </source>
</evidence>
<feature type="transmembrane region" description="Helical" evidence="1">
    <location>
        <begin position="35"/>
        <end position="54"/>
    </location>
</feature>
<dbReference type="AlphaFoldDB" id="A0A813M6Y3"/>